<feature type="transmembrane region" description="Helical" evidence="9">
    <location>
        <begin position="347"/>
        <end position="364"/>
    </location>
</feature>
<feature type="transmembrane region" description="Helical" evidence="9">
    <location>
        <begin position="434"/>
        <end position="451"/>
    </location>
</feature>
<feature type="domain" description="Putative mannosyltransferase YkcA/B-like C-terminal" evidence="11">
    <location>
        <begin position="559"/>
        <end position="645"/>
    </location>
</feature>
<feature type="transmembrane region" description="Helical" evidence="9">
    <location>
        <begin position="96"/>
        <end position="116"/>
    </location>
</feature>
<dbReference type="EC" id="2.4.-.-" evidence="12"/>
<keyword evidence="2" id="KW-1003">Cell membrane</keyword>
<evidence type="ECO:0000256" key="8">
    <source>
        <dbReference type="SAM" id="MobiDB-lite"/>
    </source>
</evidence>
<comment type="subcellular location">
    <subcellularLocation>
        <location evidence="1">Cell membrane</location>
        <topology evidence="1">Multi-pass membrane protein</topology>
    </subcellularLocation>
</comment>
<dbReference type="GO" id="GO:0016757">
    <property type="term" value="F:glycosyltransferase activity"/>
    <property type="evidence" value="ECO:0007669"/>
    <property type="project" value="UniProtKB-KW"/>
</dbReference>
<dbReference type="InterPro" id="IPR050297">
    <property type="entry name" value="LipidA_mod_glycosyltrf_83"/>
</dbReference>
<protein>
    <submittedName>
        <fullName evidence="12">Glycosyltransferase family 39 protein</fullName>
        <ecNumber evidence="12">2.4.-.-</ecNumber>
    </submittedName>
</protein>
<dbReference type="PANTHER" id="PTHR33908">
    <property type="entry name" value="MANNOSYLTRANSFERASE YKCB-RELATED"/>
    <property type="match status" value="1"/>
</dbReference>
<feature type="transmembrane region" description="Helical" evidence="9">
    <location>
        <begin position="376"/>
        <end position="396"/>
    </location>
</feature>
<keyword evidence="6 9" id="KW-1133">Transmembrane helix</keyword>
<keyword evidence="5 9" id="KW-0812">Transmembrane</keyword>
<comment type="caution">
    <text evidence="12">The sequence shown here is derived from an EMBL/GenBank/DDBJ whole genome shotgun (WGS) entry which is preliminary data.</text>
</comment>
<feature type="transmembrane region" description="Helical" evidence="9">
    <location>
        <begin position="219"/>
        <end position="239"/>
    </location>
</feature>
<feature type="transmembrane region" description="Helical" evidence="9">
    <location>
        <begin position="128"/>
        <end position="149"/>
    </location>
</feature>
<keyword evidence="3 12" id="KW-0328">Glycosyltransferase</keyword>
<proteinExistence type="predicted"/>
<keyword evidence="7 9" id="KW-0472">Membrane</keyword>
<evidence type="ECO:0000313" key="12">
    <source>
        <dbReference type="EMBL" id="MFC1443659.1"/>
    </source>
</evidence>
<dbReference type="PANTHER" id="PTHR33908:SF3">
    <property type="entry name" value="UNDECAPRENYL PHOSPHATE-ALPHA-4-AMINO-4-DEOXY-L-ARABINOSE ARABINOSYL TRANSFERASE"/>
    <property type="match status" value="1"/>
</dbReference>
<evidence type="ECO:0000259" key="10">
    <source>
        <dbReference type="Pfam" id="PF13231"/>
    </source>
</evidence>
<evidence type="ECO:0000256" key="4">
    <source>
        <dbReference type="ARBA" id="ARBA00022679"/>
    </source>
</evidence>
<accession>A0ABV6XZH8</accession>
<evidence type="ECO:0000259" key="11">
    <source>
        <dbReference type="Pfam" id="PF24878"/>
    </source>
</evidence>
<evidence type="ECO:0000256" key="7">
    <source>
        <dbReference type="ARBA" id="ARBA00023136"/>
    </source>
</evidence>
<dbReference type="Pfam" id="PF24878">
    <property type="entry name" value="YkcB_C"/>
    <property type="match status" value="1"/>
</dbReference>
<dbReference type="EMBL" id="JBEUKS010000018">
    <property type="protein sequence ID" value="MFC1443659.1"/>
    <property type="molecule type" value="Genomic_DNA"/>
</dbReference>
<evidence type="ECO:0000256" key="2">
    <source>
        <dbReference type="ARBA" id="ARBA00022475"/>
    </source>
</evidence>
<organism evidence="12 13">
    <name type="scientific">Streptacidiphilus jeojiensis</name>
    <dbReference type="NCBI Taxonomy" id="3229225"/>
    <lineage>
        <taxon>Bacteria</taxon>
        <taxon>Bacillati</taxon>
        <taxon>Actinomycetota</taxon>
        <taxon>Actinomycetes</taxon>
        <taxon>Kitasatosporales</taxon>
        <taxon>Streptomycetaceae</taxon>
        <taxon>Streptacidiphilus</taxon>
    </lineage>
</organism>
<dbReference type="InterPro" id="IPR038731">
    <property type="entry name" value="RgtA/B/C-like"/>
</dbReference>
<sequence>MTTIATVAAPALPEPRVRPRYARPALLLIAALAALLYSWDIGDSGYHAFYADAVRSMSLSWKAFFYGSFDPSSSVTLDKLPGYLWPQALTVRLLGFHTWTLLLPQAVEGVLSVLVLHRAVRRWTGEGAALVAAAAFVVTPTVAGLFRTVTEDALFTLLLLLAVDAVQRAASTARLRPLLAAGAWIGLGFQAKMIEAWVALPVFGLVYLVCAPTRLRRRLLHTAAAGVLALAVSLSWMTAVSLTPAADRPYVDGTTDNSVFSMVVGYNFLSRFGGLGVNAASTGSVTAGVGHDAGSTATGTSAGTSGAARTGTRAKAGTADRTERVAAASQDRSGWSKLFVKPLGSQVGWLYPSALAGLVLGLWRRRGRPRTDRQRSGHLLWGGLAGVFLLVFSAGAVDGHTYYLGVVAAPLAALTGAGSTLLRRAHRAGGRAALALPVTVAAGLAWAFAVSREYPGFLPWAWPSALALGLLSAVLLLWERLRPATLRPAAARRIAALGLAAALAATLVSPAAWSASVLSHRYGHSWLGTVGAPALKSTGAHATSGSGVSATLTRRQRELYAYLTAHRDGAEYLMAVESWQQATPYILAEGASVLAVGGYTGLAPTPTAAQLASLVAEGKVRYVLLRHSGHRTAPRASVSTWVHTNCTLVPAAGYGGRSTGGSTDLYSCSNHF</sequence>
<feature type="domain" description="Glycosyltransferase RgtA/B/C/D-like" evidence="10">
    <location>
        <begin position="80"/>
        <end position="236"/>
    </location>
</feature>
<evidence type="ECO:0000256" key="5">
    <source>
        <dbReference type="ARBA" id="ARBA00022692"/>
    </source>
</evidence>
<feature type="compositionally biased region" description="Low complexity" evidence="8">
    <location>
        <begin position="296"/>
        <end position="317"/>
    </location>
</feature>
<reference evidence="12 13" key="1">
    <citation type="submission" date="2024-06" db="EMBL/GenBank/DDBJ databases">
        <authorList>
            <person name="Lee S.D."/>
        </authorList>
    </citation>
    <scope>NUCLEOTIDE SEQUENCE [LARGE SCALE GENOMIC DNA]</scope>
    <source>
        <strain evidence="12 13">N1-10</strain>
    </source>
</reference>
<name>A0ABV6XZH8_9ACTN</name>
<keyword evidence="13" id="KW-1185">Reference proteome</keyword>
<feature type="transmembrane region" description="Helical" evidence="9">
    <location>
        <begin position="21"/>
        <end position="39"/>
    </location>
</feature>
<evidence type="ECO:0000256" key="3">
    <source>
        <dbReference type="ARBA" id="ARBA00022676"/>
    </source>
</evidence>
<feature type="transmembrane region" description="Helical" evidence="9">
    <location>
        <begin position="457"/>
        <end position="478"/>
    </location>
</feature>
<evidence type="ECO:0000256" key="6">
    <source>
        <dbReference type="ARBA" id="ARBA00022989"/>
    </source>
</evidence>
<evidence type="ECO:0000313" key="13">
    <source>
        <dbReference type="Proteomes" id="UP001592581"/>
    </source>
</evidence>
<dbReference type="Proteomes" id="UP001592581">
    <property type="component" value="Unassembled WGS sequence"/>
</dbReference>
<gene>
    <name evidence="12" type="ORF">ABUW04_36035</name>
</gene>
<dbReference type="InterPro" id="IPR056785">
    <property type="entry name" value="YkcA/B-like_C"/>
</dbReference>
<evidence type="ECO:0000256" key="9">
    <source>
        <dbReference type="SAM" id="Phobius"/>
    </source>
</evidence>
<keyword evidence="4 12" id="KW-0808">Transferase</keyword>
<dbReference type="Pfam" id="PF13231">
    <property type="entry name" value="PMT_2"/>
    <property type="match status" value="1"/>
</dbReference>
<feature type="transmembrane region" description="Helical" evidence="9">
    <location>
        <begin position="194"/>
        <end position="212"/>
    </location>
</feature>
<feature type="region of interest" description="Disordered" evidence="8">
    <location>
        <begin position="296"/>
        <end position="326"/>
    </location>
</feature>
<evidence type="ECO:0000256" key="1">
    <source>
        <dbReference type="ARBA" id="ARBA00004651"/>
    </source>
</evidence>
<dbReference type="RefSeq" id="WP_380568590.1">
    <property type="nucleotide sequence ID" value="NZ_JBEUKS010000018.1"/>
</dbReference>
<feature type="transmembrane region" description="Helical" evidence="9">
    <location>
        <begin position="490"/>
        <end position="513"/>
    </location>
</feature>
<feature type="transmembrane region" description="Helical" evidence="9">
    <location>
        <begin position="402"/>
        <end position="422"/>
    </location>
</feature>